<evidence type="ECO:0000313" key="8">
    <source>
        <dbReference type="Proteomes" id="UP000053732"/>
    </source>
</evidence>
<dbReference type="CDD" id="cd02933">
    <property type="entry name" value="OYE_like_FMN"/>
    <property type="match status" value="1"/>
</dbReference>
<sequence>MTKLFEPLKVGAMSLQHRVVMAPLTRFRADDNHVQLPMAVEYYCQRASVPGTLLIAEASLISPTHGGVPNAPGVWNDAQVAGWKKVVDAVHARGCYIVCQLLAPGRAADATTLQKEGGYEILSSSPIQLTDTSPAPKAMSEDQIKGAIEDYATAAKNAICAGFDGVEVHGANGYLVDQFLQDSCNKRTDQWGGSVQNRARFGIQVATAIAHAIGADNVGYRISPWSSFQGMRMAEPVPQFSYLIEELKSLKLGYLHVIESRVNNNVDVEKTEGIEFALDIWGQTSPVLVAGGFDAHSAKNAVDSEYRNNDVAIVFGRHFLANPDLPFRIQHGLDLNKYHRPSFYTPMTRTGYTDYPFSANYLARNNV</sequence>
<evidence type="ECO:0000259" key="6">
    <source>
        <dbReference type="Pfam" id="PF00724"/>
    </source>
</evidence>
<accession>A0A0G4P289</accession>
<dbReference type="InterPro" id="IPR001155">
    <property type="entry name" value="OxRdtase_FMN_N"/>
</dbReference>
<evidence type="ECO:0000256" key="5">
    <source>
        <dbReference type="ARBA" id="ARBA00066635"/>
    </source>
</evidence>
<dbReference type="PANTHER" id="PTHR22893">
    <property type="entry name" value="NADH OXIDOREDUCTASE-RELATED"/>
    <property type="match status" value="1"/>
</dbReference>
<reference evidence="7 8" key="1">
    <citation type="journal article" date="2014" name="Nat. Commun.">
        <title>Multiple recent horizontal transfers of a large genomic region in cheese making fungi.</title>
        <authorList>
            <person name="Cheeseman K."/>
            <person name="Ropars J."/>
            <person name="Renault P."/>
            <person name="Dupont J."/>
            <person name="Gouzy J."/>
            <person name="Branca A."/>
            <person name="Abraham A.L."/>
            <person name="Ceppi M."/>
            <person name="Conseiller E."/>
            <person name="Debuchy R."/>
            <person name="Malagnac F."/>
            <person name="Goarin A."/>
            <person name="Silar P."/>
            <person name="Lacoste S."/>
            <person name="Sallet E."/>
            <person name="Bensimon A."/>
            <person name="Giraud T."/>
            <person name="Brygoo Y."/>
        </authorList>
    </citation>
    <scope>NUCLEOTIDE SEQUENCE [LARGE SCALE GENOMIC DNA]</scope>
    <source>
        <strain evidence="8">FM 013</strain>
    </source>
</reference>
<gene>
    <name evidence="7" type="ORF">PCAMFM013_S004g000382</name>
</gene>
<dbReference type="InterPro" id="IPR045247">
    <property type="entry name" value="Oye-like"/>
</dbReference>
<dbReference type="GO" id="GO:0009820">
    <property type="term" value="P:alkaloid metabolic process"/>
    <property type="evidence" value="ECO:0007669"/>
    <property type="project" value="UniProtKB-KW"/>
</dbReference>
<dbReference type="Pfam" id="PF00724">
    <property type="entry name" value="Oxidored_FMN"/>
    <property type="match status" value="1"/>
</dbReference>
<dbReference type="PANTHER" id="PTHR22893:SF91">
    <property type="entry name" value="NADPH DEHYDROGENASE 2-RELATED"/>
    <property type="match status" value="1"/>
</dbReference>
<evidence type="ECO:0000256" key="1">
    <source>
        <dbReference type="ARBA" id="ARBA00005107"/>
    </source>
</evidence>
<dbReference type="Gene3D" id="3.20.20.70">
    <property type="entry name" value="Aldolase class I"/>
    <property type="match status" value="1"/>
</dbReference>
<feature type="domain" description="NADH:flavin oxidoreductase/NADH oxidase N-terminal" evidence="6">
    <location>
        <begin position="3"/>
        <end position="336"/>
    </location>
</feature>
<protein>
    <recommendedName>
        <fullName evidence="5">chanoclavine-I aldehyde reductase</fullName>
        <ecNumber evidence="5">1.3.1.100</ecNumber>
    </recommendedName>
</protein>
<dbReference type="GO" id="GO:0003959">
    <property type="term" value="F:NADPH dehydrogenase activity"/>
    <property type="evidence" value="ECO:0007669"/>
    <property type="project" value="TreeGrafter"/>
</dbReference>
<dbReference type="Proteomes" id="UP000053732">
    <property type="component" value="Unassembled WGS sequence"/>
</dbReference>
<dbReference type="EC" id="1.3.1.100" evidence="5"/>
<evidence type="ECO:0000256" key="2">
    <source>
        <dbReference type="ARBA" id="ARBA00022589"/>
    </source>
</evidence>
<keyword evidence="8" id="KW-1185">Reference proteome</keyword>
<proteinExistence type="predicted"/>
<evidence type="ECO:0000313" key="7">
    <source>
        <dbReference type="EMBL" id="CRL20441.1"/>
    </source>
</evidence>
<dbReference type="AlphaFoldDB" id="A0A0G4P289"/>
<dbReference type="STRING" id="1429867.A0A0G4P289"/>
<name>A0A0G4P289_PENC3</name>
<keyword evidence="2" id="KW-0017">Alkaloid metabolism</keyword>
<evidence type="ECO:0000256" key="3">
    <source>
        <dbReference type="ARBA" id="ARBA00022857"/>
    </source>
</evidence>
<comment type="pathway">
    <text evidence="1">Alkaloid biosynthesis; ergot alkaloid biosynthesis.</text>
</comment>
<dbReference type="GO" id="GO:0010181">
    <property type="term" value="F:FMN binding"/>
    <property type="evidence" value="ECO:0007669"/>
    <property type="project" value="InterPro"/>
</dbReference>
<dbReference type="FunFam" id="3.20.20.70:FF:000138">
    <property type="entry name" value="NADPH dehydrogenase 1"/>
    <property type="match status" value="1"/>
</dbReference>
<dbReference type="InterPro" id="IPR013785">
    <property type="entry name" value="Aldolase_TIM"/>
</dbReference>
<organism evidence="7 8">
    <name type="scientific">Penicillium camemberti (strain FM 013)</name>
    <dbReference type="NCBI Taxonomy" id="1429867"/>
    <lineage>
        <taxon>Eukaryota</taxon>
        <taxon>Fungi</taxon>
        <taxon>Dikarya</taxon>
        <taxon>Ascomycota</taxon>
        <taxon>Pezizomycotina</taxon>
        <taxon>Eurotiomycetes</taxon>
        <taxon>Eurotiomycetidae</taxon>
        <taxon>Eurotiales</taxon>
        <taxon>Aspergillaceae</taxon>
        <taxon>Penicillium</taxon>
    </lineage>
</organism>
<evidence type="ECO:0000256" key="4">
    <source>
        <dbReference type="ARBA" id="ARBA00051276"/>
    </source>
</evidence>
<dbReference type="SUPFAM" id="SSF51395">
    <property type="entry name" value="FMN-linked oxidoreductases"/>
    <property type="match status" value="1"/>
</dbReference>
<keyword evidence="3" id="KW-0521">NADP</keyword>
<comment type="catalytic activity">
    <reaction evidence="4">
        <text>dihydrochanoclavine-I aldehyde + NADP(+) = chanoclavine-I aldehyde + NADPH + H(+)</text>
        <dbReference type="Rhea" id="RHEA:35947"/>
        <dbReference type="ChEBI" id="CHEBI:15378"/>
        <dbReference type="ChEBI" id="CHEBI:57783"/>
        <dbReference type="ChEBI" id="CHEBI:58349"/>
        <dbReference type="ChEBI" id="CHEBI:65032"/>
        <dbReference type="ChEBI" id="CHEBI:71487"/>
        <dbReference type="EC" id="1.3.1.100"/>
    </reaction>
</comment>
<dbReference type="EMBL" id="HG793137">
    <property type="protein sequence ID" value="CRL20441.1"/>
    <property type="molecule type" value="Genomic_DNA"/>
</dbReference>